<name>W8UXJ0_KLEPN</name>
<protein>
    <submittedName>
        <fullName evidence="1">Uncharacterized protein</fullName>
    </submittedName>
</protein>
<dbReference type="HOGENOM" id="CLU_3344740_0_0_6"/>
<dbReference type="KEGG" id="kps:KPNJ2_01827"/>
<reference evidence="1 2" key="1">
    <citation type="journal article" date="2014" name="Proc. Natl. Acad. Sci. U.S.A.">
        <title>Molecular dissection of the evolution of carbapenem-resistant multilocus sequence type 258 Klebsiella pneumoniae.</title>
        <authorList>
            <person name="Deleo F.R."/>
            <person name="Chen L."/>
            <person name="Porcella S.F."/>
            <person name="Martens C.A."/>
            <person name="Kobayashi S.D."/>
            <person name="Porter A.R."/>
            <person name="Chavda K.D."/>
            <person name="Jacobs M.R."/>
            <person name="Mathema B."/>
            <person name="Olsen R.J."/>
            <person name="Bonomo R.A."/>
            <person name="Musser J.M."/>
            <person name="Kreiswirth B.N."/>
        </authorList>
    </citation>
    <scope>NUCLEOTIDE SEQUENCE [LARGE SCALE GENOMIC DNA]</scope>
    <source>
        <strain evidence="1">30684/NJST258_2</strain>
    </source>
</reference>
<proteinExistence type="predicted"/>
<dbReference type="EMBL" id="CP006918">
    <property type="protein sequence ID" value="AHM78607.1"/>
    <property type="molecule type" value="Genomic_DNA"/>
</dbReference>
<organism evidence="1 2">
    <name type="scientific">Klebsiella pneumoniae 30684/NJST258_2</name>
    <dbReference type="NCBI Taxonomy" id="1420013"/>
    <lineage>
        <taxon>Bacteria</taxon>
        <taxon>Pseudomonadati</taxon>
        <taxon>Pseudomonadota</taxon>
        <taxon>Gammaproteobacteria</taxon>
        <taxon>Enterobacterales</taxon>
        <taxon>Enterobacteriaceae</taxon>
        <taxon>Klebsiella/Raoultella group</taxon>
        <taxon>Klebsiella</taxon>
        <taxon>Klebsiella pneumoniae complex</taxon>
    </lineage>
</organism>
<evidence type="ECO:0000313" key="2">
    <source>
        <dbReference type="Proteomes" id="UP000019586"/>
    </source>
</evidence>
<dbReference type="AlphaFoldDB" id="W8UXJ0"/>
<evidence type="ECO:0000313" key="1">
    <source>
        <dbReference type="EMBL" id="AHM78607.1"/>
    </source>
</evidence>
<sequence length="37" mass="4250">MTNYSRADKACATGDKNLHILFTFDYSCKKKMIAYIS</sequence>
<accession>W8UXJ0</accession>
<gene>
    <name evidence="1" type="ORF">KPNJ2_01827</name>
</gene>
<dbReference type="Proteomes" id="UP000019586">
    <property type="component" value="Chromosome"/>
</dbReference>